<organism evidence="6">
    <name type="scientific">Melampsora larici-populina (strain 98AG31 / pathotype 3-4-7)</name>
    <name type="common">Poplar leaf rust fungus</name>
    <dbReference type="NCBI Taxonomy" id="747676"/>
    <lineage>
        <taxon>Eukaryota</taxon>
        <taxon>Fungi</taxon>
        <taxon>Dikarya</taxon>
        <taxon>Basidiomycota</taxon>
        <taxon>Pucciniomycotina</taxon>
        <taxon>Pucciniomycetes</taxon>
        <taxon>Pucciniales</taxon>
        <taxon>Melampsoraceae</taxon>
        <taxon>Melampsora</taxon>
    </lineage>
</organism>
<dbReference type="FunFam" id="3.90.550.20:FF:000005">
    <property type="entry name" value="Unplaced genomic scaffold supercont1.17, whole genome shotgun sequence"/>
    <property type="match status" value="1"/>
</dbReference>
<evidence type="ECO:0000256" key="1">
    <source>
        <dbReference type="ARBA" id="ARBA00009003"/>
    </source>
</evidence>
<dbReference type="EMBL" id="GL883124">
    <property type="protein sequence ID" value="EGG03546.1"/>
    <property type="molecule type" value="Genomic_DNA"/>
</dbReference>
<feature type="transmembrane region" description="Helical" evidence="4">
    <location>
        <begin position="337"/>
        <end position="361"/>
    </location>
</feature>
<keyword evidence="4" id="KW-0812">Transmembrane</keyword>
<feature type="region of interest" description="Disordered" evidence="3">
    <location>
        <begin position="473"/>
        <end position="493"/>
    </location>
</feature>
<feature type="transmembrane region" description="Helical" evidence="4">
    <location>
        <begin position="53"/>
        <end position="79"/>
    </location>
</feature>
<evidence type="ECO:0000256" key="3">
    <source>
        <dbReference type="SAM" id="MobiDB-lite"/>
    </source>
</evidence>
<accession>F4RVP3</accession>
<dbReference type="VEuPathDB" id="FungiDB:MELLADRAFT_49485"/>
<dbReference type="InterPro" id="IPR007577">
    <property type="entry name" value="GlycoTrfase_DXD_sugar-bd_CS"/>
</dbReference>
<dbReference type="GO" id="GO:0016020">
    <property type="term" value="C:membrane"/>
    <property type="evidence" value="ECO:0007669"/>
    <property type="project" value="GOC"/>
</dbReference>
<feature type="region of interest" description="Disordered" evidence="3">
    <location>
        <begin position="520"/>
        <end position="561"/>
    </location>
</feature>
<evidence type="ECO:0000313" key="6">
    <source>
        <dbReference type="Proteomes" id="UP000001072"/>
    </source>
</evidence>
<dbReference type="GO" id="GO:0000030">
    <property type="term" value="F:mannosyltransferase activity"/>
    <property type="evidence" value="ECO:0007669"/>
    <property type="project" value="TreeGrafter"/>
</dbReference>
<reference evidence="6" key="1">
    <citation type="journal article" date="2011" name="Proc. Natl. Acad. Sci. U.S.A.">
        <title>Obligate biotrophy features unraveled by the genomic analysis of rust fungi.</title>
        <authorList>
            <person name="Duplessis S."/>
            <person name="Cuomo C.A."/>
            <person name="Lin Y.-C."/>
            <person name="Aerts A."/>
            <person name="Tisserant E."/>
            <person name="Veneault-Fourrey C."/>
            <person name="Joly D.L."/>
            <person name="Hacquard S."/>
            <person name="Amselem J."/>
            <person name="Cantarel B.L."/>
            <person name="Chiu R."/>
            <person name="Coutinho P.M."/>
            <person name="Feau N."/>
            <person name="Field M."/>
            <person name="Frey P."/>
            <person name="Gelhaye E."/>
            <person name="Goldberg J."/>
            <person name="Grabherr M.G."/>
            <person name="Kodira C.D."/>
            <person name="Kohler A."/>
            <person name="Kuees U."/>
            <person name="Lindquist E.A."/>
            <person name="Lucas S.M."/>
            <person name="Mago R."/>
            <person name="Mauceli E."/>
            <person name="Morin E."/>
            <person name="Murat C."/>
            <person name="Pangilinan J.L."/>
            <person name="Park R."/>
            <person name="Pearson M."/>
            <person name="Quesneville H."/>
            <person name="Rouhier N."/>
            <person name="Sakthikumar S."/>
            <person name="Salamov A.A."/>
            <person name="Schmutz J."/>
            <person name="Selles B."/>
            <person name="Shapiro H."/>
            <person name="Tanguay P."/>
            <person name="Tuskan G.A."/>
            <person name="Henrissat B."/>
            <person name="Van de Peer Y."/>
            <person name="Rouze P."/>
            <person name="Ellis J.G."/>
            <person name="Dodds P.N."/>
            <person name="Schein J.E."/>
            <person name="Zhong S."/>
            <person name="Hamelin R.C."/>
            <person name="Grigoriev I.V."/>
            <person name="Szabo L.J."/>
            <person name="Martin F."/>
        </authorList>
    </citation>
    <scope>NUCLEOTIDE SEQUENCE [LARGE SCALE GENOMIC DNA]</scope>
    <source>
        <strain evidence="6">98AG31 / pathotype 3-4-7</strain>
    </source>
</reference>
<dbReference type="Pfam" id="PF04488">
    <property type="entry name" value="Gly_transf_sug"/>
    <property type="match status" value="1"/>
</dbReference>
<feature type="compositionally biased region" description="Gly residues" evidence="3">
    <location>
        <begin position="521"/>
        <end position="541"/>
    </location>
</feature>
<dbReference type="HOGENOM" id="CLU_485779_0_0_1"/>
<name>F4RVP3_MELLP</name>
<dbReference type="GeneID" id="18928614"/>
<evidence type="ECO:0000256" key="2">
    <source>
        <dbReference type="ARBA" id="ARBA00022679"/>
    </source>
</evidence>
<keyword evidence="4" id="KW-0472">Membrane</keyword>
<keyword evidence="2 5" id="KW-0808">Transferase</keyword>
<dbReference type="eggNOG" id="ENOG502QS3D">
    <property type="taxonomic scope" value="Eukaryota"/>
</dbReference>
<dbReference type="AlphaFoldDB" id="F4RVP3"/>
<keyword evidence="6" id="KW-1185">Reference proteome</keyword>
<evidence type="ECO:0000256" key="4">
    <source>
        <dbReference type="SAM" id="Phobius"/>
    </source>
</evidence>
<comment type="similarity">
    <text evidence="1">Belongs to the glycosyltransferase 32 family.</text>
</comment>
<feature type="region of interest" description="Disordered" evidence="3">
    <location>
        <begin position="1"/>
        <end position="39"/>
    </location>
</feature>
<dbReference type="InterPro" id="IPR029044">
    <property type="entry name" value="Nucleotide-diphossugar_trans"/>
</dbReference>
<dbReference type="KEGG" id="mlr:MELLADRAFT_49485"/>
<dbReference type="RefSeq" id="XP_007413340.1">
    <property type="nucleotide sequence ID" value="XM_007413278.1"/>
</dbReference>
<dbReference type="PANTHER" id="PTHR32385:SF15">
    <property type="entry name" value="INOSITOL PHOSPHOCERAMIDE MANNOSYLTRANSFERASE 1"/>
    <property type="match status" value="1"/>
</dbReference>
<proteinExistence type="inferred from homology"/>
<dbReference type="GO" id="GO:0051999">
    <property type="term" value="P:mannosyl-inositol phosphorylceramide biosynthetic process"/>
    <property type="evidence" value="ECO:0007669"/>
    <property type="project" value="TreeGrafter"/>
</dbReference>
<evidence type="ECO:0000313" key="5">
    <source>
        <dbReference type="EMBL" id="EGG03546.1"/>
    </source>
</evidence>
<dbReference type="PANTHER" id="PTHR32385">
    <property type="entry name" value="MANNOSYL PHOSPHORYLINOSITOL CERAMIDE SYNTHASE"/>
    <property type="match status" value="1"/>
</dbReference>
<dbReference type="InParanoid" id="F4RVP3"/>
<gene>
    <name evidence="5" type="ORF">MELLADRAFT_49485</name>
</gene>
<protein>
    <submittedName>
        <fullName evidence="5">Family 32 glycosyltransferase</fullName>
    </submittedName>
</protein>
<feature type="compositionally biased region" description="Low complexity" evidence="3">
    <location>
        <begin position="15"/>
        <end position="39"/>
    </location>
</feature>
<dbReference type="Proteomes" id="UP000001072">
    <property type="component" value="Unassembled WGS sequence"/>
</dbReference>
<keyword evidence="4" id="KW-1133">Transmembrane helix</keyword>
<dbReference type="Gene3D" id="3.90.550.20">
    <property type="match status" value="1"/>
</dbReference>
<dbReference type="InterPro" id="IPR051706">
    <property type="entry name" value="Glycosyltransferase_domain"/>
</dbReference>
<sequence>MVYSSHSLLPHHHQQQQQQQQPLLSSTSNLNSSPTPSSTTATLIFSRRRHRSWLNYALLLLLLIVLGTIIVLSTANALFGIHTVDLITSQDLESSLIPPTSPNSLPTTTTTTTTHTIQNTLIPKIIHQTWKTERIPDRWLPVRATCAALHPDWEYVLWTDQSGRELIIQHYPWFLKTFDGYRYPIQRADAVRYFVLHQYGGVYMDLDIGCVRPMDSLISNPLFDLLLPQTIPVGVSNDLMFSSARHPFMEYVINHLQYFDHDYFLNYPTVMFSTGPMALSALYSQFRSSPTNQLTSKPIRILPPELYGKNLPATNTPSSAFFAHYYGSCWHTDDAGFIVWLGKFGMLWLYGAIGVLGFWLIRFGLRSFRSFMEDGRLNGTHRSRNHSHRRRRLFIRSSSSRSGSSSPRFADVLLLPVTWLEEKRRKSVFQSNEPRCKCCGGWTSSSESGLPAYESHTPTTEEWQVEEEDLFLSPSSVSSPLPSPTLHPYQSHHHQCRSSPIQKAFYKLAELTGVSTSAGNGATGGNGAGAGGTGNGNGGSLAGVEVLELGDHGNLNSVKSD</sequence>
<dbReference type="OrthoDB" id="3647at2759"/>
<feature type="compositionally biased region" description="Low complexity" evidence="3">
    <location>
        <begin position="473"/>
        <end position="486"/>
    </location>
</feature>
<dbReference type="FunCoup" id="F4RVP3">
    <property type="interactions" value="18"/>
</dbReference>
<dbReference type="SUPFAM" id="SSF53448">
    <property type="entry name" value="Nucleotide-diphospho-sugar transferases"/>
    <property type="match status" value="1"/>
</dbReference>